<feature type="domain" description="Histidine kinase" evidence="4">
    <location>
        <begin position="901"/>
        <end position="990"/>
    </location>
</feature>
<name>E8V7X2_TERSS</name>
<dbReference type="GO" id="GO:0000155">
    <property type="term" value="F:phosphorelay sensor kinase activity"/>
    <property type="evidence" value="ECO:0007669"/>
    <property type="project" value="InterPro"/>
</dbReference>
<evidence type="ECO:0000256" key="1">
    <source>
        <dbReference type="ARBA" id="ARBA00022679"/>
    </source>
</evidence>
<dbReference type="AlphaFoldDB" id="E8V7X2"/>
<proteinExistence type="predicted"/>
<dbReference type="SUPFAM" id="SSF63829">
    <property type="entry name" value="Calcium-dependent phosphotriesterase"/>
    <property type="match status" value="2"/>
</dbReference>
<dbReference type="InterPro" id="IPR011110">
    <property type="entry name" value="Reg_prop"/>
</dbReference>
<dbReference type="InterPro" id="IPR003594">
    <property type="entry name" value="HATPase_dom"/>
</dbReference>
<dbReference type="HOGENOM" id="CLU_000445_28_2_0"/>
<dbReference type="Proteomes" id="UP000006844">
    <property type="component" value="Chromosome"/>
</dbReference>
<keyword evidence="2 5" id="KW-0418">Kinase</keyword>
<dbReference type="PANTHER" id="PTHR24421:SF62">
    <property type="entry name" value="SENSORY TRANSDUCTION HISTIDINE KINASE"/>
    <property type="match status" value="1"/>
</dbReference>
<dbReference type="InterPro" id="IPR036890">
    <property type="entry name" value="HATPase_C_sf"/>
</dbReference>
<dbReference type="InterPro" id="IPR011712">
    <property type="entry name" value="Sig_transdc_His_kin_sub3_dim/P"/>
</dbReference>
<dbReference type="Gene3D" id="2.60.40.10">
    <property type="entry name" value="Immunoglobulins"/>
    <property type="match status" value="1"/>
</dbReference>
<keyword evidence="3" id="KW-0902">Two-component regulatory system</keyword>
<dbReference type="Pfam" id="PF07730">
    <property type="entry name" value="HisKA_3"/>
    <property type="match status" value="1"/>
</dbReference>
<dbReference type="Pfam" id="PF02518">
    <property type="entry name" value="HATPase_c"/>
    <property type="match status" value="1"/>
</dbReference>
<evidence type="ECO:0000256" key="3">
    <source>
        <dbReference type="ARBA" id="ARBA00023012"/>
    </source>
</evidence>
<dbReference type="CDD" id="cd16917">
    <property type="entry name" value="HATPase_UhpB-NarQ-NarX-like"/>
    <property type="match status" value="1"/>
</dbReference>
<dbReference type="InterPro" id="IPR050482">
    <property type="entry name" value="Sensor_HK_TwoCompSys"/>
</dbReference>
<dbReference type="GO" id="GO:0016020">
    <property type="term" value="C:membrane"/>
    <property type="evidence" value="ECO:0007669"/>
    <property type="project" value="InterPro"/>
</dbReference>
<dbReference type="GO" id="GO:0046983">
    <property type="term" value="F:protein dimerization activity"/>
    <property type="evidence" value="ECO:0007669"/>
    <property type="project" value="InterPro"/>
</dbReference>
<dbReference type="SMART" id="SM00387">
    <property type="entry name" value="HATPase_c"/>
    <property type="match status" value="1"/>
</dbReference>
<dbReference type="InterPro" id="IPR011123">
    <property type="entry name" value="Y_Y_Y"/>
</dbReference>
<gene>
    <name evidence="5" type="ordered locus">AciPR4_2093</name>
</gene>
<evidence type="ECO:0000259" key="4">
    <source>
        <dbReference type="PROSITE" id="PS50109"/>
    </source>
</evidence>
<keyword evidence="6" id="KW-1185">Reference proteome</keyword>
<dbReference type="Pfam" id="PF07494">
    <property type="entry name" value="Reg_prop"/>
    <property type="match status" value="5"/>
</dbReference>
<evidence type="ECO:0000313" key="6">
    <source>
        <dbReference type="Proteomes" id="UP000006844"/>
    </source>
</evidence>
<dbReference type="Gene3D" id="1.20.5.1930">
    <property type="match status" value="1"/>
</dbReference>
<dbReference type="InterPro" id="IPR013783">
    <property type="entry name" value="Ig-like_fold"/>
</dbReference>
<dbReference type="eggNOG" id="COG4585">
    <property type="taxonomic scope" value="Bacteria"/>
</dbReference>
<evidence type="ECO:0000313" key="5">
    <source>
        <dbReference type="EMBL" id="ADV82896.1"/>
    </source>
</evidence>
<dbReference type="Gene3D" id="3.30.565.10">
    <property type="entry name" value="Histidine kinase-like ATPase, C-terminal domain"/>
    <property type="match status" value="1"/>
</dbReference>
<dbReference type="InterPro" id="IPR015943">
    <property type="entry name" value="WD40/YVTN_repeat-like_dom_sf"/>
</dbReference>
<organism evidence="5 6">
    <name type="scientific">Terriglobus saanensis (strain ATCC BAA-1853 / DSM 23119 / SP1PR4)</name>
    <dbReference type="NCBI Taxonomy" id="401053"/>
    <lineage>
        <taxon>Bacteria</taxon>
        <taxon>Pseudomonadati</taxon>
        <taxon>Acidobacteriota</taxon>
        <taxon>Terriglobia</taxon>
        <taxon>Terriglobales</taxon>
        <taxon>Acidobacteriaceae</taxon>
        <taxon>Terriglobus</taxon>
    </lineage>
</organism>
<dbReference type="Gene3D" id="2.130.10.10">
    <property type="entry name" value="YVTN repeat-like/Quinoprotein amine dehydrogenase"/>
    <property type="match status" value="3"/>
</dbReference>
<dbReference type="PANTHER" id="PTHR24421">
    <property type="entry name" value="NITRATE/NITRITE SENSOR PROTEIN NARX-RELATED"/>
    <property type="match status" value="1"/>
</dbReference>
<dbReference type="KEGG" id="tsa:AciPR4_2093"/>
<protein>
    <submittedName>
        <fullName evidence="5">Histidine kinase</fullName>
    </submittedName>
</protein>
<sequence>MTGSSSFLKRTGLRLNYRTIGVILLFLFRQEQAHAIDPSRAVGQYLRQQWQVESGSTAIRINAIAQTPDGYLWVGTDENLLRFDGFRFEEIQPHSEGLAPIRHVLNLIVDSGGALWVRTEDSRVLRYKNGSFKSLLSPEQGESTVTAIGKPLGEGIFASGLSYGLVQVTEKGIQQIHRNAESLTLAIVQTTDDLWLGTRENGLLNWSHNTLNVMNQGIPDLKVNSLLATSSSQLWIGTDGGLAHWDGHKTVSDVLPAEMNSLQILTIVQDRDGNLWIGSSRGLIRYNSRGAQWMPRDARDRGTAVTAVFEDREGNLWFGSGGNLERLRDSPLTTYGNPEEAAGDQYGPVYADSRGRTWFAPLTGGLYWMRDGITHPVVTAGLDKDIVYSIDGRGDEIWLGRQRGGLTRLDAVGDIIKAKTWTTANGLAENSVYAVHLNRDGSLWMGTLTSGASHFQGGKFHPFDVGNGLISNTVAAIEEGSDGTMWFATPRGLSALHGLAVKSYGTTDGLASSDVVSLLADPQGGVWVGTTGGFSFADKGQIRRIDVPLRSPETVVGIALDRQGLLWLATTMRVLSVRRSALLQLPLVAGAFRSYGMQDGIHSTEGVRRNRSVVADVAGNIWITTNRGLSASSPSVSRPSPIAIPQVEGVMSDGVALPTSGEVRIPAGAHRLTFNYAGLDLRSPERVRFRYRLDGFDKKWSPPMEGREAVYTNLVPGKYKFRVVAANMDGQWNPVESAVSLYVQPLLWQRWEFEIACVGILLLMAVWIYRARMRYLIVQANMRFEERLIERTRIARELHDTLLQGFISASLHLHVTAESMPPQSPIQGSLQTVLQMMEKVIEEGRNAVKGLRTFHGTRRGLEQMFRELISELGAEDAAGYSVVVEGELRSLRAAVYEEVWRIGREAVINAWRHSQARQITVRFEYSSARLTLSVIDDGRGMDAAMIHRGRPEHWGLQGMRERAARMGARLHIESRPGQGTRVVLTIPAAIAFHDDMRDRKLASTGLGRM</sequence>
<dbReference type="PROSITE" id="PS50109">
    <property type="entry name" value="HIS_KIN"/>
    <property type="match status" value="1"/>
</dbReference>
<dbReference type="InterPro" id="IPR005467">
    <property type="entry name" value="His_kinase_dom"/>
</dbReference>
<evidence type="ECO:0000256" key="2">
    <source>
        <dbReference type="ARBA" id="ARBA00022777"/>
    </source>
</evidence>
<reference evidence="5 6" key="1">
    <citation type="journal article" date="2012" name="Stand. Genomic Sci.">
        <title>Complete genome sequence of Terriglobus saanensis type strain SP1PR4(T), an Acidobacteria from tundra soil.</title>
        <authorList>
            <person name="Rawat S.R."/>
            <person name="Mannisto M.K."/>
            <person name="Starovoytov V."/>
            <person name="Goodwin L."/>
            <person name="Nolan M."/>
            <person name="Hauser L."/>
            <person name="Land M."/>
            <person name="Davenport K.W."/>
            <person name="Woyke T."/>
            <person name="Haggblom M.M."/>
        </authorList>
    </citation>
    <scope>NUCLEOTIDE SEQUENCE</scope>
    <source>
        <strain evidence="6">ATCC BAA-1853 / DSM 23119 / SP1PR4</strain>
    </source>
</reference>
<dbReference type="Pfam" id="PF07495">
    <property type="entry name" value="Y_Y_Y"/>
    <property type="match status" value="1"/>
</dbReference>
<dbReference type="EMBL" id="CP002467">
    <property type="protein sequence ID" value="ADV82896.1"/>
    <property type="molecule type" value="Genomic_DNA"/>
</dbReference>
<accession>E8V7X2</accession>
<keyword evidence="1" id="KW-0808">Transferase</keyword>
<dbReference type="eggNOG" id="COG3292">
    <property type="taxonomic scope" value="Bacteria"/>
</dbReference>
<dbReference type="STRING" id="401053.AciPR4_2093"/>
<dbReference type="SUPFAM" id="SSF55874">
    <property type="entry name" value="ATPase domain of HSP90 chaperone/DNA topoisomerase II/histidine kinase"/>
    <property type="match status" value="1"/>
</dbReference>